<dbReference type="PANTHER" id="PTHR35936">
    <property type="entry name" value="MEMBRANE-BOUND LYTIC MUREIN TRANSGLYCOSYLASE F"/>
    <property type="match status" value="1"/>
</dbReference>
<dbReference type="Gene3D" id="3.40.190.10">
    <property type="entry name" value="Periplasmic binding protein-like II"/>
    <property type="match status" value="2"/>
</dbReference>
<evidence type="ECO:0000256" key="2">
    <source>
        <dbReference type="SAM" id="SignalP"/>
    </source>
</evidence>
<protein>
    <submittedName>
        <fullName evidence="4">Transporter substrate-binding domain-containing protein</fullName>
    </submittedName>
</protein>
<gene>
    <name evidence="4" type="ORF">KEC16_04310</name>
</gene>
<feature type="domain" description="Solute-binding protein family 3/N-terminal" evidence="3">
    <location>
        <begin position="23"/>
        <end position="249"/>
    </location>
</feature>
<feature type="signal peptide" evidence="2">
    <location>
        <begin position="1"/>
        <end position="21"/>
    </location>
</feature>
<dbReference type="SMART" id="SM00062">
    <property type="entry name" value="PBPb"/>
    <property type="match status" value="1"/>
</dbReference>
<dbReference type="PANTHER" id="PTHR35936:SF35">
    <property type="entry name" value="L-CYSTINE-BINDING PROTEIN TCYJ"/>
    <property type="match status" value="1"/>
</dbReference>
<sequence length="251" mass="27326">MIRAILSLCLIIGLAAPSARAQDVVIGITTTAQPFIITDPSGRLDGFNVELAKLLCQRMARRCSLEPTTFPLLLAGIEEGTFQIGIGNTLKTAERENKMLFSAPIWRSTSSFVGAAGMAVVDPSQARAQHPVCVVRKSIQETFLAEQPGPAENLMAVSTFRELFDRLTAGTCRLALLPTVSVLEFLSRNQGRGFDYIGPPLRDPRLSGTVHIVVTKGRPEVLEALDAAISTILRDGSYRPLIARYFPFDIL</sequence>
<feature type="chain" id="PRO_5046347043" evidence="2">
    <location>
        <begin position="22"/>
        <end position="251"/>
    </location>
</feature>
<dbReference type="RefSeq" id="WP_211546442.1">
    <property type="nucleotide sequence ID" value="NZ_JAGTUF010000002.1"/>
</dbReference>
<dbReference type="EMBL" id="JAGTUF010000002">
    <property type="protein sequence ID" value="MBR9970931.1"/>
    <property type="molecule type" value="Genomic_DNA"/>
</dbReference>
<dbReference type="Proteomes" id="UP000680714">
    <property type="component" value="Unassembled WGS sequence"/>
</dbReference>
<dbReference type="InterPro" id="IPR001638">
    <property type="entry name" value="Solute-binding_3/MltF_N"/>
</dbReference>
<evidence type="ECO:0000313" key="5">
    <source>
        <dbReference type="Proteomes" id="UP000680714"/>
    </source>
</evidence>
<keyword evidence="1 2" id="KW-0732">Signal</keyword>
<dbReference type="Pfam" id="PF00497">
    <property type="entry name" value="SBP_bac_3"/>
    <property type="match status" value="1"/>
</dbReference>
<organism evidence="4 5">
    <name type="scientific">Magnetospirillum sulfuroxidans</name>
    <dbReference type="NCBI Taxonomy" id="611300"/>
    <lineage>
        <taxon>Bacteria</taxon>
        <taxon>Pseudomonadati</taxon>
        <taxon>Pseudomonadota</taxon>
        <taxon>Alphaproteobacteria</taxon>
        <taxon>Rhodospirillales</taxon>
        <taxon>Rhodospirillaceae</taxon>
        <taxon>Magnetospirillum</taxon>
    </lineage>
</organism>
<keyword evidence="5" id="KW-1185">Reference proteome</keyword>
<accession>A0ABS5I914</accession>
<evidence type="ECO:0000259" key="3">
    <source>
        <dbReference type="SMART" id="SM00062"/>
    </source>
</evidence>
<evidence type="ECO:0000313" key="4">
    <source>
        <dbReference type="EMBL" id="MBR9970931.1"/>
    </source>
</evidence>
<name>A0ABS5I914_9PROT</name>
<proteinExistence type="predicted"/>
<reference evidence="4 5" key="1">
    <citation type="submission" date="2021-04" db="EMBL/GenBank/DDBJ databases">
        <title>Magnetospirillum sulfuroxidans sp. nov., a facultative chemolithoautotrophic sulfur-oxidizing alphaproteobacterium isolated from freshwater sediment and proposals for Paramagetospirillum gen. nov., and Magnetospirillaceae fam. nov.</title>
        <authorList>
            <person name="Koziaeva V."/>
            <person name="Geelhoed J.S."/>
            <person name="Sorokin D.Y."/>
            <person name="Grouzdev D.S."/>
        </authorList>
    </citation>
    <scope>NUCLEOTIDE SEQUENCE [LARGE SCALE GENOMIC DNA]</scope>
    <source>
        <strain evidence="4 5">J10</strain>
    </source>
</reference>
<comment type="caution">
    <text evidence="4">The sequence shown here is derived from an EMBL/GenBank/DDBJ whole genome shotgun (WGS) entry which is preliminary data.</text>
</comment>
<evidence type="ECO:0000256" key="1">
    <source>
        <dbReference type="ARBA" id="ARBA00022729"/>
    </source>
</evidence>
<dbReference type="SUPFAM" id="SSF53850">
    <property type="entry name" value="Periplasmic binding protein-like II"/>
    <property type="match status" value="1"/>
</dbReference>